<protein>
    <submittedName>
        <fullName evidence="8">Glu/Leu/Phe/Val dehydrogenase dimerization domain-containing protein</fullName>
    </submittedName>
</protein>
<name>A0AAX3MY24_9BACL</name>
<feature type="binding site" evidence="5">
    <location>
        <begin position="180"/>
        <end position="185"/>
    </location>
    <ligand>
        <name>NAD(+)</name>
        <dbReference type="ChEBI" id="CHEBI:57540"/>
    </ligand>
</feature>
<dbReference type="Pfam" id="PF02812">
    <property type="entry name" value="ELFV_dehydrog_N"/>
    <property type="match status" value="1"/>
</dbReference>
<dbReference type="GO" id="GO:0006520">
    <property type="term" value="P:amino acid metabolic process"/>
    <property type="evidence" value="ECO:0007669"/>
    <property type="project" value="InterPro"/>
</dbReference>
<dbReference type="EMBL" id="CP118101">
    <property type="protein sequence ID" value="WDH82518.1"/>
    <property type="molecule type" value="Genomic_DNA"/>
</dbReference>
<evidence type="ECO:0000256" key="1">
    <source>
        <dbReference type="ARBA" id="ARBA00006382"/>
    </source>
</evidence>
<dbReference type="Pfam" id="PF00208">
    <property type="entry name" value="ELFV_dehydrog"/>
    <property type="match status" value="2"/>
</dbReference>
<dbReference type="GO" id="GO:0016639">
    <property type="term" value="F:oxidoreductase activity, acting on the CH-NH2 group of donors, NAD or NADP as acceptor"/>
    <property type="evidence" value="ECO:0007669"/>
    <property type="project" value="InterPro"/>
</dbReference>
<evidence type="ECO:0000256" key="5">
    <source>
        <dbReference type="PIRSR" id="PIRSR000188-2"/>
    </source>
</evidence>
<organism evidence="8 9">
    <name type="scientific">Paenibacillus urinalis</name>
    <dbReference type="NCBI Taxonomy" id="521520"/>
    <lineage>
        <taxon>Bacteria</taxon>
        <taxon>Bacillati</taxon>
        <taxon>Bacillota</taxon>
        <taxon>Bacilli</taxon>
        <taxon>Bacillales</taxon>
        <taxon>Paenibacillaceae</taxon>
        <taxon>Paenibacillus</taxon>
    </lineage>
</organism>
<dbReference type="InterPro" id="IPR006097">
    <property type="entry name" value="Glu/Leu/Phe/Val/Trp_DH_dimer"/>
</dbReference>
<gene>
    <name evidence="8" type="ORF">PUW23_24240</name>
</gene>
<dbReference type="RefSeq" id="WP_274359171.1">
    <property type="nucleotide sequence ID" value="NZ_CP118101.1"/>
</dbReference>
<sequence>MDLWKAMQDRGMEQLVFCQDQKSGLRAVIALHSTKLGPALGGCRLCSYASEQEAAQDAMKLARGMTYKAAISGLPYGGGKAVVMEHAGMRRDEAFAALGRFIERLHGEYITGVDLGTTPQDMDQIHRETRHVTDQSGTLGATGNFTAEMTAYGVFLGIQTSLTHKYGLSDMNGVRVALQGLGKVGYALARRLHQAGAQLIVSDIDSSKMSQAVREFKALAVSPDDIHLHNCEVYAPCAMGGTLTHLSIPRLSCGIIAGAANNQLADEQLCDMLEQRNILYAPDYAINAGGILSTGAELAGTGARGAAAAVEKIPDTLKHLYEYARKNGITTAAAADTIAEAKFA</sequence>
<dbReference type="Gene3D" id="3.40.50.10860">
    <property type="entry name" value="Leucine Dehydrogenase, chain A, domain 1"/>
    <property type="match status" value="1"/>
</dbReference>
<evidence type="ECO:0000256" key="4">
    <source>
        <dbReference type="PIRSR" id="PIRSR000188-1"/>
    </source>
</evidence>
<dbReference type="SUPFAM" id="SSF53223">
    <property type="entry name" value="Aminoacid dehydrogenase-like, N-terminal domain"/>
    <property type="match status" value="1"/>
</dbReference>
<feature type="active site" description="Proton donor/acceptor" evidence="4">
    <location>
        <position position="80"/>
    </location>
</feature>
<dbReference type="PIRSF" id="PIRSF000188">
    <property type="entry name" value="Phe_leu_dh"/>
    <property type="match status" value="1"/>
</dbReference>
<dbReference type="PANTHER" id="PTHR42722:SF1">
    <property type="entry name" value="VALINE DEHYDROGENASE"/>
    <property type="match status" value="1"/>
</dbReference>
<dbReference type="SMART" id="SM00839">
    <property type="entry name" value="ELFV_dehydrog"/>
    <property type="match status" value="1"/>
</dbReference>
<dbReference type="InterPro" id="IPR016211">
    <property type="entry name" value="Glu/Phe/Leu/Val/Trp_DH_bac/arc"/>
</dbReference>
<keyword evidence="5" id="KW-0547">Nucleotide-binding</keyword>
<dbReference type="InterPro" id="IPR006096">
    <property type="entry name" value="Glu/Leu/Phe/Val/Trp_DH_C"/>
</dbReference>
<dbReference type="CDD" id="cd01075">
    <property type="entry name" value="NAD_bind_Leu_Phe_Val_DH"/>
    <property type="match status" value="1"/>
</dbReference>
<dbReference type="InterPro" id="IPR036291">
    <property type="entry name" value="NAD(P)-bd_dom_sf"/>
</dbReference>
<dbReference type="Gene3D" id="3.40.50.720">
    <property type="entry name" value="NAD(P)-binding Rossmann-like Domain"/>
    <property type="match status" value="1"/>
</dbReference>
<accession>A0AAX3MY24</accession>
<dbReference type="PANTHER" id="PTHR42722">
    <property type="entry name" value="LEUCINE DEHYDROGENASE"/>
    <property type="match status" value="1"/>
</dbReference>
<evidence type="ECO:0000313" key="8">
    <source>
        <dbReference type="EMBL" id="WDH82518.1"/>
    </source>
</evidence>
<dbReference type="PRINTS" id="PR00082">
    <property type="entry name" value="GLFDHDRGNASE"/>
</dbReference>
<evidence type="ECO:0000256" key="6">
    <source>
        <dbReference type="RuleBase" id="RU004417"/>
    </source>
</evidence>
<proteinExistence type="inferred from homology"/>
<comment type="similarity">
    <text evidence="1 6">Belongs to the Glu/Leu/Phe/Val dehydrogenases family.</text>
</comment>
<evidence type="ECO:0000256" key="2">
    <source>
        <dbReference type="ARBA" id="ARBA00023002"/>
    </source>
</evidence>
<evidence type="ECO:0000256" key="3">
    <source>
        <dbReference type="ARBA" id="ARBA00023027"/>
    </source>
</evidence>
<dbReference type="InterPro" id="IPR046346">
    <property type="entry name" value="Aminoacid_DH-like_N_sf"/>
</dbReference>
<dbReference type="GO" id="GO:0000166">
    <property type="term" value="F:nucleotide binding"/>
    <property type="evidence" value="ECO:0007669"/>
    <property type="project" value="UniProtKB-KW"/>
</dbReference>
<evidence type="ECO:0000313" key="9">
    <source>
        <dbReference type="Proteomes" id="UP001220962"/>
    </source>
</evidence>
<dbReference type="InterPro" id="IPR006095">
    <property type="entry name" value="Glu/Leu/Phe/Val/Trp_DH"/>
</dbReference>
<evidence type="ECO:0000259" key="7">
    <source>
        <dbReference type="SMART" id="SM00839"/>
    </source>
</evidence>
<keyword evidence="2 6" id="KW-0560">Oxidoreductase</keyword>
<dbReference type="SUPFAM" id="SSF51735">
    <property type="entry name" value="NAD(P)-binding Rossmann-fold domains"/>
    <property type="match status" value="1"/>
</dbReference>
<feature type="domain" description="Glutamate/phenylalanine/leucine/valine/L-tryptophan dehydrogenase C-terminal" evidence="7">
    <location>
        <begin position="143"/>
        <end position="344"/>
    </location>
</feature>
<keyword evidence="3 5" id="KW-0520">NAD</keyword>
<dbReference type="AlphaFoldDB" id="A0AAX3MY24"/>
<reference evidence="8" key="1">
    <citation type="submission" date="2023-02" db="EMBL/GenBank/DDBJ databases">
        <title>Pathogen: clinical or host-associated sample.</title>
        <authorList>
            <person name="Hergert J."/>
            <person name="Casey R."/>
            <person name="Wagner J."/>
            <person name="Young E.L."/>
            <person name="Oakeson K.F."/>
        </authorList>
    </citation>
    <scope>NUCLEOTIDE SEQUENCE</scope>
    <source>
        <strain evidence="8">2022CK-00830</strain>
    </source>
</reference>
<dbReference type="Proteomes" id="UP001220962">
    <property type="component" value="Chromosome"/>
</dbReference>